<dbReference type="EC" id="3.6.1.13" evidence="3"/>
<dbReference type="PANTHER" id="PTHR11839">
    <property type="entry name" value="UDP/ADP-SUGAR PYROPHOSPHATASE"/>
    <property type="match status" value="1"/>
</dbReference>
<keyword evidence="16" id="KW-1185">Reference proteome</keyword>
<dbReference type="GO" id="GO:0019693">
    <property type="term" value="P:ribose phosphate metabolic process"/>
    <property type="evidence" value="ECO:0007669"/>
    <property type="project" value="TreeGrafter"/>
</dbReference>
<organism evidence="15 16">
    <name type="scientific">Acinetobacter larvae</name>
    <dbReference type="NCBI Taxonomy" id="1789224"/>
    <lineage>
        <taxon>Bacteria</taxon>
        <taxon>Pseudomonadati</taxon>
        <taxon>Pseudomonadota</taxon>
        <taxon>Gammaproteobacteria</taxon>
        <taxon>Moraxellales</taxon>
        <taxon>Moraxellaceae</taxon>
        <taxon>Acinetobacter</taxon>
    </lineage>
</organism>
<evidence type="ECO:0000256" key="10">
    <source>
        <dbReference type="ARBA" id="ARBA00030308"/>
    </source>
</evidence>
<sequence length="204" mass="23405">MQNKLHAEFNQNDVQIESRQQRYRGFIQIENIQLRHRLFGQTQYSPTLSRELICRRPAAGALLYDPEQQKFALIEQFRVGALDDPSPWQLEVIAGLLDGDESPESCIRRECLEEAGCAVEHLQHLFTFYPSAGACNELYHLYAAPLRLPPHGGIYGLSEEGENIKLHLIDFCDLDELLSSPRLRNAPVIMALQWLKQHIVAKQR</sequence>
<feature type="binding site" evidence="13">
    <location>
        <position position="162"/>
    </location>
    <ligand>
        <name>Mg(2+)</name>
        <dbReference type="ChEBI" id="CHEBI:18420"/>
        <label>1</label>
    </ligand>
</feature>
<dbReference type="PROSITE" id="PS51462">
    <property type="entry name" value="NUDIX"/>
    <property type="match status" value="1"/>
</dbReference>
<evidence type="ECO:0000256" key="12">
    <source>
        <dbReference type="ARBA" id="ARBA00049546"/>
    </source>
</evidence>
<feature type="binding site" evidence="13">
    <location>
        <position position="110"/>
    </location>
    <ligand>
        <name>Mg(2+)</name>
        <dbReference type="ChEBI" id="CHEBI:18420"/>
        <label>1</label>
    </ligand>
</feature>
<evidence type="ECO:0000256" key="3">
    <source>
        <dbReference type="ARBA" id="ARBA00012453"/>
    </source>
</evidence>
<dbReference type="SUPFAM" id="SSF55811">
    <property type="entry name" value="Nudix"/>
    <property type="match status" value="1"/>
</dbReference>
<keyword evidence="5 13" id="KW-0479">Metal-binding</keyword>
<name>A0A1B2M3F8_9GAMM</name>
<keyword evidence="7 13" id="KW-0460">Magnesium</keyword>
<evidence type="ECO:0000313" key="16">
    <source>
        <dbReference type="Proteomes" id="UP000093391"/>
    </source>
</evidence>
<evidence type="ECO:0000313" key="15">
    <source>
        <dbReference type="EMBL" id="AOA59553.1"/>
    </source>
</evidence>
<dbReference type="Gene3D" id="3.90.79.10">
    <property type="entry name" value="Nucleoside Triphosphate Pyrophosphohydrolase"/>
    <property type="match status" value="1"/>
</dbReference>
<dbReference type="GO" id="GO:0047631">
    <property type="term" value="F:ADP-ribose diphosphatase activity"/>
    <property type="evidence" value="ECO:0007669"/>
    <property type="project" value="UniProtKB-EC"/>
</dbReference>
<dbReference type="Pfam" id="PF00293">
    <property type="entry name" value="NUDIX"/>
    <property type="match status" value="1"/>
</dbReference>
<dbReference type="InterPro" id="IPR000086">
    <property type="entry name" value="NUDIX_hydrolase_dom"/>
</dbReference>
<evidence type="ECO:0000259" key="14">
    <source>
        <dbReference type="PROSITE" id="PS51462"/>
    </source>
</evidence>
<dbReference type="NCBIfam" id="TIGR00052">
    <property type="entry name" value="nudix-type nucleoside diphosphatase, YffH/AdpP family"/>
    <property type="match status" value="1"/>
</dbReference>
<protein>
    <recommendedName>
        <fullName evidence="4">ADP-ribose pyrophosphatase</fullName>
        <ecNumber evidence="3">3.6.1.13</ecNumber>
    </recommendedName>
    <alternativeName>
        <fullName evidence="9">ADP-ribose diphosphatase</fullName>
    </alternativeName>
    <alternativeName>
        <fullName evidence="11">ADP-ribose phosphohydrolase</fullName>
    </alternativeName>
    <alternativeName>
        <fullName evidence="10">Adenosine diphosphoribose pyrophosphatase</fullName>
    </alternativeName>
</protein>
<proteinExistence type="inferred from homology"/>
<evidence type="ECO:0000256" key="13">
    <source>
        <dbReference type="PIRSR" id="PIRSR604385-2"/>
    </source>
</evidence>
<dbReference type="AlphaFoldDB" id="A0A1B2M3F8"/>
<dbReference type="PANTHER" id="PTHR11839:SF5">
    <property type="entry name" value="ADP-RIBOSE PYROPHOSPHATASE"/>
    <property type="match status" value="1"/>
</dbReference>
<dbReference type="OrthoDB" id="5292471at2"/>
<feature type="binding site" evidence="13">
    <location>
        <position position="114"/>
    </location>
    <ligand>
        <name>Mg(2+)</name>
        <dbReference type="ChEBI" id="CHEBI:18420"/>
        <label>1</label>
    </ligand>
</feature>
<evidence type="ECO:0000256" key="5">
    <source>
        <dbReference type="ARBA" id="ARBA00022723"/>
    </source>
</evidence>
<feature type="binding site" evidence="13">
    <location>
        <position position="94"/>
    </location>
    <ligand>
        <name>Mg(2+)</name>
        <dbReference type="ChEBI" id="CHEBI:18420"/>
        <label>1</label>
    </ligand>
</feature>
<evidence type="ECO:0000256" key="6">
    <source>
        <dbReference type="ARBA" id="ARBA00022801"/>
    </source>
</evidence>
<gene>
    <name evidence="15" type="ORF">BFG52_15180</name>
</gene>
<dbReference type="STRING" id="1789224.BFG52_15180"/>
<reference evidence="15 16" key="1">
    <citation type="submission" date="2016-08" db="EMBL/GenBank/DDBJ databases">
        <authorList>
            <person name="Seilhamer J.J."/>
        </authorList>
    </citation>
    <scope>NUCLEOTIDE SEQUENCE [LARGE SCALE GENOMIC DNA]</scope>
    <source>
        <strain evidence="15 16">BRTC-1</strain>
    </source>
</reference>
<evidence type="ECO:0000256" key="8">
    <source>
        <dbReference type="ARBA" id="ARBA00025164"/>
    </source>
</evidence>
<dbReference type="InterPro" id="IPR004385">
    <property type="entry name" value="NDP_pyrophosphatase"/>
</dbReference>
<evidence type="ECO:0000256" key="1">
    <source>
        <dbReference type="ARBA" id="ARBA00001946"/>
    </source>
</evidence>
<comment type="function">
    <text evidence="8">Acts on ADP-mannose and ADP-glucose as well as ADP-ribose. Prevents glycogen biosynthesis. The reaction catalyzed by this enzyme is a limiting step of the gluconeogenic process.</text>
</comment>
<dbReference type="GO" id="GO:0006753">
    <property type="term" value="P:nucleoside phosphate metabolic process"/>
    <property type="evidence" value="ECO:0007669"/>
    <property type="project" value="TreeGrafter"/>
</dbReference>
<keyword evidence="6 15" id="KW-0378">Hydrolase</keyword>
<evidence type="ECO:0000256" key="4">
    <source>
        <dbReference type="ARBA" id="ARBA00013297"/>
    </source>
</evidence>
<accession>A0A1B2M3F8</accession>
<dbReference type="EMBL" id="CP016895">
    <property type="protein sequence ID" value="AOA59553.1"/>
    <property type="molecule type" value="Genomic_DNA"/>
</dbReference>
<evidence type="ECO:0000256" key="11">
    <source>
        <dbReference type="ARBA" id="ARBA00033056"/>
    </source>
</evidence>
<dbReference type="CDD" id="cd24155">
    <property type="entry name" value="NUDIX_ADPRase"/>
    <property type="match status" value="1"/>
</dbReference>
<comment type="cofactor">
    <cofactor evidence="1 13">
        <name>Mg(2+)</name>
        <dbReference type="ChEBI" id="CHEBI:18420"/>
    </cofactor>
</comment>
<dbReference type="GO" id="GO:0005829">
    <property type="term" value="C:cytosol"/>
    <property type="evidence" value="ECO:0007669"/>
    <property type="project" value="TreeGrafter"/>
</dbReference>
<evidence type="ECO:0000256" key="7">
    <source>
        <dbReference type="ARBA" id="ARBA00022842"/>
    </source>
</evidence>
<comment type="catalytic activity">
    <reaction evidence="12">
        <text>ADP-D-ribose + H2O = D-ribose 5-phosphate + AMP + 2 H(+)</text>
        <dbReference type="Rhea" id="RHEA:10412"/>
        <dbReference type="ChEBI" id="CHEBI:15377"/>
        <dbReference type="ChEBI" id="CHEBI:15378"/>
        <dbReference type="ChEBI" id="CHEBI:57967"/>
        <dbReference type="ChEBI" id="CHEBI:78346"/>
        <dbReference type="ChEBI" id="CHEBI:456215"/>
        <dbReference type="EC" id="3.6.1.13"/>
    </reaction>
</comment>
<evidence type="ECO:0000256" key="2">
    <source>
        <dbReference type="ARBA" id="ARBA00007482"/>
    </source>
</evidence>
<dbReference type="RefSeq" id="WP_067558109.1">
    <property type="nucleotide sequence ID" value="NZ_CP016895.1"/>
</dbReference>
<dbReference type="Proteomes" id="UP000093391">
    <property type="component" value="Chromosome"/>
</dbReference>
<dbReference type="GO" id="GO:0046872">
    <property type="term" value="F:metal ion binding"/>
    <property type="evidence" value="ECO:0007669"/>
    <property type="project" value="UniProtKB-KW"/>
</dbReference>
<dbReference type="GO" id="GO:0019144">
    <property type="term" value="F:ADP-sugar diphosphatase activity"/>
    <property type="evidence" value="ECO:0007669"/>
    <property type="project" value="TreeGrafter"/>
</dbReference>
<dbReference type="InterPro" id="IPR015797">
    <property type="entry name" value="NUDIX_hydrolase-like_dom_sf"/>
</dbReference>
<dbReference type="KEGG" id="ala:BFG52_15180"/>
<feature type="domain" description="Nudix hydrolase" evidence="14">
    <location>
        <begin position="54"/>
        <end position="196"/>
    </location>
</feature>
<evidence type="ECO:0000256" key="9">
    <source>
        <dbReference type="ARBA" id="ARBA00030162"/>
    </source>
</evidence>
<comment type="similarity">
    <text evidence="2">Belongs to the Nudix hydrolase family. NudF subfamily.</text>
</comment>